<evidence type="ECO:0000256" key="1">
    <source>
        <dbReference type="SAM" id="MobiDB-lite"/>
    </source>
</evidence>
<name>A0ABC9ZQ70_CORST</name>
<feature type="region of interest" description="Disordered" evidence="1">
    <location>
        <begin position="333"/>
        <end position="375"/>
    </location>
</feature>
<dbReference type="AlphaFoldDB" id="A0ABC9ZQ70"/>
<feature type="compositionally biased region" description="Low complexity" evidence="1">
    <location>
        <begin position="285"/>
        <end position="319"/>
    </location>
</feature>
<gene>
    <name evidence="2" type="ORF">Cst04h_22860</name>
</gene>
<comment type="caution">
    <text evidence="2">The sequence shown here is derived from an EMBL/GenBank/DDBJ whole genome shotgun (WGS) entry which is preliminary data.</text>
</comment>
<evidence type="ECO:0000313" key="2">
    <source>
        <dbReference type="EMBL" id="GEA44116.1"/>
    </source>
</evidence>
<protein>
    <submittedName>
        <fullName evidence="2">Uncharacterized protein</fullName>
    </submittedName>
</protein>
<sequence>MNGNLYPLAKSYFGVEHVAVLDNVVLSTALSLPTLSEAPLALDVTLEADAFTGGWRVRSHFGILGYLDAQEAADYPALDRVRASGLQLSTRATVEILPTEGCVDVAVSLGLAPWMIPNNDQPAGSVLLCGGLGLLVDTASGQLNDAQLDQMGTQQLFVTLHDVEGDIVAATPGTVLGGVAAAGQQPHLNAILERAAGQGTTVAARAFSADRRLAVDVPSPDATEFFAASVPVLGIPPSRPAIPPATVEPATFMAWETGLDAADFSADLPHGMRHIASPTAPQPEPVTAQPEPVAAQPEPVAARPEPAAQPESAAPSQAHAELADLVSHMPGQQTLAWRDLPTAAAPGRFSSESARVRARRSQRDAAHRRGGNHRK</sequence>
<organism evidence="2 3">
    <name type="scientific">Corynebacterium striatum</name>
    <dbReference type="NCBI Taxonomy" id="43770"/>
    <lineage>
        <taxon>Bacteria</taxon>
        <taxon>Bacillati</taxon>
        <taxon>Actinomycetota</taxon>
        <taxon>Actinomycetes</taxon>
        <taxon>Mycobacteriales</taxon>
        <taxon>Corynebacteriaceae</taxon>
        <taxon>Corynebacterium</taxon>
    </lineage>
</organism>
<dbReference type="EMBL" id="BJLD01000002">
    <property type="protein sequence ID" value="GEA44116.1"/>
    <property type="molecule type" value="Genomic_DNA"/>
</dbReference>
<reference evidence="2 3" key="1">
    <citation type="submission" date="2019-06" db="EMBL/GenBank/DDBJ databases">
        <title>Draft genome sequence of Corynebacterium striatum NBRC 15291.</title>
        <authorList>
            <person name="Miura T."/>
            <person name="Furukawa M."/>
            <person name="Shimamura M."/>
            <person name="Ohyama Y."/>
            <person name="Yamazoe A."/>
            <person name="Kawasaki H."/>
        </authorList>
    </citation>
    <scope>NUCLEOTIDE SEQUENCE [LARGE SCALE GENOMIC DNA]</scope>
    <source>
        <strain evidence="2 3">NBRC 15291</strain>
    </source>
</reference>
<dbReference type="Proteomes" id="UP000315234">
    <property type="component" value="Unassembled WGS sequence"/>
</dbReference>
<feature type="region of interest" description="Disordered" evidence="1">
    <location>
        <begin position="271"/>
        <end position="319"/>
    </location>
</feature>
<proteinExistence type="predicted"/>
<dbReference type="RefSeq" id="WP_005531863.1">
    <property type="nucleotide sequence ID" value="NZ_BJLD01000002.1"/>
</dbReference>
<evidence type="ECO:0000313" key="3">
    <source>
        <dbReference type="Proteomes" id="UP000315234"/>
    </source>
</evidence>
<accession>A0ABC9ZQ70</accession>